<feature type="transmembrane region" description="Helical" evidence="7">
    <location>
        <begin position="370"/>
        <end position="387"/>
    </location>
</feature>
<evidence type="ECO:0000259" key="8">
    <source>
        <dbReference type="PROSITE" id="PS50850"/>
    </source>
</evidence>
<dbReference type="Pfam" id="PF07690">
    <property type="entry name" value="MFS_1"/>
    <property type="match status" value="1"/>
</dbReference>
<feature type="transmembrane region" description="Helical" evidence="7">
    <location>
        <begin position="303"/>
        <end position="321"/>
    </location>
</feature>
<dbReference type="AlphaFoldDB" id="A0A2S7N1D0"/>
<evidence type="ECO:0000313" key="10">
    <source>
        <dbReference type="Proteomes" id="UP000239663"/>
    </source>
</evidence>
<feature type="transmembrane region" description="Helical" evidence="7">
    <location>
        <begin position="222"/>
        <end position="248"/>
    </location>
</feature>
<dbReference type="RefSeq" id="WP_104848929.1">
    <property type="nucleotide sequence ID" value="NZ_PKOZ01000003.1"/>
</dbReference>
<feature type="domain" description="Major facilitator superfamily (MFS) profile" evidence="8">
    <location>
        <begin position="1"/>
        <end position="419"/>
    </location>
</feature>
<evidence type="ECO:0000256" key="1">
    <source>
        <dbReference type="ARBA" id="ARBA00004651"/>
    </source>
</evidence>
<dbReference type="InterPro" id="IPR020846">
    <property type="entry name" value="MFS_dom"/>
</dbReference>
<comment type="caution">
    <text evidence="9">The sequence shown here is derived from an EMBL/GenBank/DDBJ whole genome shotgun (WGS) entry which is preliminary data.</text>
</comment>
<dbReference type="EMBL" id="PKOZ01000003">
    <property type="protein sequence ID" value="PQD95785.1"/>
    <property type="molecule type" value="Genomic_DNA"/>
</dbReference>
<feature type="transmembrane region" description="Helical" evidence="7">
    <location>
        <begin position="272"/>
        <end position="291"/>
    </location>
</feature>
<comment type="subcellular location">
    <subcellularLocation>
        <location evidence="1">Cell membrane</location>
        <topology evidence="1">Multi-pass membrane protein</topology>
    </subcellularLocation>
</comment>
<feature type="transmembrane region" description="Helical" evidence="7">
    <location>
        <begin position="99"/>
        <end position="117"/>
    </location>
</feature>
<feature type="transmembrane region" description="Helical" evidence="7">
    <location>
        <begin position="12"/>
        <end position="35"/>
    </location>
</feature>
<name>A0A2S7N1D0_9BACI</name>
<dbReference type="PANTHER" id="PTHR23517:SF3">
    <property type="entry name" value="INTEGRAL MEMBRANE TRANSPORT PROTEIN"/>
    <property type="match status" value="1"/>
</dbReference>
<dbReference type="PANTHER" id="PTHR23517">
    <property type="entry name" value="RESISTANCE PROTEIN MDTM, PUTATIVE-RELATED-RELATED"/>
    <property type="match status" value="1"/>
</dbReference>
<dbReference type="InterPro" id="IPR036259">
    <property type="entry name" value="MFS_trans_sf"/>
</dbReference>
<gene>
    <name evidence="9" type="ORF">CYL18_07815</name>
</gene>
<dbReference type="Gene3D" id="1.20.1250.20">
    <property type="entry name" value="MFS general substrate transporter like domains"/>
    <property type="match status" value="1"/>
</dbReference>
<evidence type="ECO:0000256" key="2">
    <source>
        <dbReference type="ARBA" id="ARBA00022448"/>
    </source>
</evidence>
<keyword evidence="2" id="KW-0813">Transport</keyword>
<dbReference type="InterPro" id="IPR011701">
    <property type="entry name" value="MFS"/>
</dbReference>
<keyword evidence="3" id="KW-1003">Cell membrane</keyword>
<evidence type="ECO:0000256" key="4">
    <source>
        <dbReference type="ARBA" id="ARBA00022692"/>
    </source>
</evidence>
<evidence type="ECO:0000256" key="5">
    <source>
        <dbReference type="ARBA" id="ARBA00022989"/>
    </source>
</evidence>
<dbReference type="InterPro" id="IPR050171">
    <property type="entry name" value="MFS_Transporters"/>
</dbReference>
<dbReference type="SUPFAM" id="SSF103473">
    <property type="entry name" value="MFS general substrate transporter"/>
    <property type="match status" value="1"/>
</dbReference>
<dbReference type="PROSITE" id="PS00216">
    <property type="entry name" value="SUGAR_TRANSPORT_1"/>
    <property type="match status" value="1"/>
</dbReference>
<accession>A0A2S7N1D0</accession>
<proteinExistence type="predicted"/>
<feature type="transmembrane region" description="Helical" evidence="7">
    <location>
        <begin position="327"/>
        <end position="349"/>
    </location>
</feature>
<reference evidence="9 10" key="1">
    <citation type="submission" date="2017-12" db="EMBL/GenBank/DDBJ databases">
        <title>Taxonomic description and draft genome of Pradoshia cofamensis Gen. nov., sp. nov., a thermotolerant bacillale isolated from anterior gut of earthworm Eisenia fetida.</title>
        <authorList>
            <person name="Saha T."/>
            <person name="Chakraborty R."/>
        </authorList>
    </citation>
    <scope>NUCLEOTIDE SEQUENCE [LARGE SCALE GENOMIC DNA]</scope>
    <source>
        <strain evidence="9 10">EAG3</strain>
    </source>
</reference>
<dbReference type="Proteomes" id="UP000239663">
    <property type="component" value="Unassembled WGS sequence"/>
</dbReference>
<feature type="transmembrane region" description="Helical" evidence="7">
    <location>
        <begin position="165"/>
        <end position="185"/>
    </location>
</feature>
<organism evidence="9 10">
    <name type="scientific">Pradoshia eiseniae</name>
    <dbReference type="NCBI Taxonomy" id="2064768"/>
    <lineage>
        <taxon>Bacteria</taxon>
        <taxon>Bacillati</taxon>
        <taxon>Bacillota</taxon>
        <taxon>Bacilli</taxon>
        <taxon>Bacillales</taxon>
        <taxon>Bacillaceae</taxon>
        <taxon>Pradoshia</taxon>
    </lineage>
</organism>
<evidence type="ECO:0000313" key="9">
    <source>
        <dbReference type="EMBL" id="PQD95785.1"/>
    </source>
</evidence>
<feature type="transmembrane region" description="Helical" evidence="7">
    <location>
        <begin position="393"/>
        <end position="413"/>
    </location>
</feature>
<evidence type="ECO:0000256" key="6">
    <source>
        <dbReference type="ARBA" id="ARBA00023136"/>
    </source>
</evidence>
<sequence length="423" mass="46978">MRIRDWDINLKIRLLGEAFVQIAFWTVFPFLAIYFAEKMGVTTASALLMLSQIIAVACGLFGGFFADHFGRRRMMLIAIAGEFLGYGIFAAASHPGIDSAMIGFIGFTIASLFSNIYQPAAQAMVADVVESKDRSYVFSVFYMMMNIAVVLGPIIGAIFFTNHRFWLLVVVTCGSALLFLLLFLFSHETIPEGTAVTKKPITFKEVIKGQFADYRVIFTDRVLLLFILAGILVSQTFMQLDLFIPIHITETVDEARLLSIGNFDLTLNATELFGLVVAVNGGIVALCTVLVTKWMMTYPEKYVFAGSSILYGLSILLMGLFPYPWMYILSIIIFSLAELMTVGIAQNFVSTIAPTHQRAMYFSAAQLRFSIGRVLAPLSITLAGLIGSRETTYILAFVAFASAIIYLIMYRLYIKKEIKAVSI</sequence>
<keyword evidence="5 7" id="KW-1133">Transmembrane helix</keyword>
<protein>
    <submittedName>
        <fullName evidence="9">MFS transporter</fullName>
    </submittedName>
</protein>
<dbReference type="PROSITE" id="PS50850">
    <property type="entry name" value="MFS"/>
    <property type="match status" value="1"/>
</dbReference>
<dbReference type="GO" id="GO:0005886">
    <property type="term" value="C:plasma membrane"/>
    <property type="evidence" value="ECO:0007669"/>
    <property type="project" value="UniProtKB-SubCell"/>
</dbReference>
<evidence type="ECO:0000256" key="7">
    <source>
        <dbReference type="SAM" id="Phobius"/>
    </source>
</evidence>
<dbReference type="OrthoDB" id="9793283at2"/>
<keyword evidence="10" id="KW-1185">Reference proteome</keyword>
<feature type="transmembrane region" description="Helical" evidence="7">
    <location>
        <begin position="41"/>
        <end position="62"/>
    </location>
</feature>
<dbReference type="GO" id="GO:0022857">
    <property type="term" value="F:transmembrane transporter activity"/>
    <property type="evidence" value="ECO:0007669"/>
    <property type="project" value="InterPro"/>
</dbReference>
<keyword evidence="6 7" id="KW-0472">Membrane</keyword>
<dbReference type="InterPro" id="IPR005829">
    <property type="entry name" value="Sugar_transporter_CS"/>
</dbReference>
<keyword evidence="4 7" id="KW-0812">Transmembrane</keyword>
<feature type="transmembrane region" description="Helical" evidence="7">
    <location>
        <begin position="74"/>
        <end position="93"/>
    </location>
</feature>
<evidence type="ECO:0000256" key="3">
    <source>
        <dbReference type="ARBA" id="ARBA00022475"/>
    </source>
</evidence>
<feature type="transmembrane region" description="Helical" evidence="7">
    <location>
        <begin position="137"/>
        <end position="159"/>
    </location>
</feature>